<dbReference type="InterPro" id="IPR005510">
    <property type="entry name" value="Csm4"/>
</dbReference>
<evidence type="ECO:0000256" key="3">
    <source>
        <dbReference type="ARBA" id="ARBA00022884"/>
    </source>
</evidence>
<dbReference type="EMBL" id="DSDK01000824">
    <property type="protein sequence ID" value="HDR52843.1"/>
    <property type="molecule type" value="Genomic_DNA"/>
</dbReference>
<comment type="similarity">
    <text evidence="1">Belongs to the CRISPR-associated Csm4 family.</text>
</comment>
<name>A0A831LN89_9BACT</name>
<dbReference type="GO" id="GO:0051607">
    <property type="term" value="P:defense response to virus"/>
    <property type="evidence" value="ECO:0007669"/>
    <property type="project" value="UniProtKB-KW"/>
</dbReference>
<dbReference type="Proteomes" id="UP000886047">
    <property type="component" value="Unassembled WGS sequence"/>
</dbReference>
<evidence type="ECO:0000256" key="4">
    <source>
        <dbReference type="ARBA" id="ARBA00023118"/>
    </source>
</evidence>
<comment type="caution">
    <text evidence="6">The sequence shown here is derived from an EMBL/GenBank/DDBJ whole genome shotgun (WGS) entry which is preliminary data.</text>
</comment>
<dbReference type="NCBIfam" id="TIGR01903">
    <property type="entry name" value="cas5_csm4"/>
    <property type="match status" value="1"/>
</dbReference>
<accession>A0A831LN89</accession>
<evidence type="ECO:0000259" key="5">
    <source>
        <dbReference type="Pfam" id="PF17953"/>
    </source>
</evidence>
<dbReference type="Pfam" id="PF17953">
    <property type="entry name" value="Csm4_C"/>
    <property type="match status" value="1"/>
</dbReference>
<sequence length="329" mass="37245">MKTFHCVKLNFSSPLHLGRGIGETYDTGSKLLHSDTLSAALASARVQLFGDKNLKDYLESLRVSSAFPFFENHFFFPKPMLKLNLEIEGQDEHLQNKSLKKLEYLEQPLFEQVISGKLVAVPENRFSENKKYLWAVKPVVKNILKTEVQQRVTVPRDGQGDSVPYYVERLFFSERAGLFFLMETENEQILHETEVALKYLEDTGLGTDRTVGNGFFNAEVTTLQLSVPSTSNHSMTLSLFCPAKEELSGLLKGDAAYLMEKRGGFIAGASEEQFRHLRKKSVFMFSEGAVFHGNTLSGKVLNLRPQWDDEKLHPVYRSGKPVFIPVVNQ</sequence>
<evidence type="ECO:0000256" key="2">
    <source>
        <dbReference type="ARBA" id="ARBA00016109"/>
    </source>
</evidence>
<protein>
    <recommendedName>
        <fullName evidence="2">CRISPR system Cms protein Csm4</fullName>
    </recommendedName>
</protein>
<proteinExistence type="inferred from homology"/>
<dbReference type="GO" id="GO:0003723">
    <property type="term" value="F:RNA binding"/>
    <property type="evidence" value="ECO:0007669"/>
    <property type="project" value="UniProtKB-KW"/>
</dbReference>
<dbReference type="InterPro" id="IPR040932">
    <property type="entry name" value="Csm4_C"/>
</dbReference>
<gene>
    <name evidence="6" type="primary">csm4</name>
    <name evidence="6" type="ORF">ENN90_14695</name>
</gene>
<keyword evidence="4" id="KW-0051">Antiviral defense</keyword>
<evidence type="ECO:0000313" key="6">
    <source>
        <dbReference type="EMBL" id="HDR52843.1"/>
    </source>
</evidence>
<reference evidence="6" key="1">
    <citation type="journal article" date="2020" name="mSystems">
        <title>Genome- and Community-Level Interaction Insights into Carbon Utilization and Element Cycling Functions of Hydrothermarchaeota in Hydrothermal Sediment.</title>
        <authorList>
            <person name="Zhou Z."/>
            <person name="Liu Y."/>
            <person name="Xu W."/>
            <person name="Pan J."/>
            <person name="Luo Z.H."/>
            <person name="Li M."/>
        </authorList>
    </citation>
    <scope>NUCLEOTIDE SEQUENCE [LARGE SCALE GENOMIC DNA]</scope>
    <source>
        <strain evidence="6">SpSt-1217</strain>
    </source>
</reference>
<feature type="domain" description="Csm4 C-terminal" evidence="5">
    <location>
        <begin position="230"/>
        <end position="326"/>
    </location>
</feature>
<evidence type="ECO:0000256" key="1">
    <source>
        <dbReference type="ARBA" id="ARBA00005772"/>
    </source>
</evidence>
<keyword evidence="3" id="KW-0694">RNA-binding</keyword>
<dbReference type="AlphaFoldDB" id="A0A831LN89"/>
<organism evidence="6">
    <name type="scientific">Mariniphaga anaerophila</name>
    <dbReference type="NCBI Taxonomy" id="1484053"/>
    <lineage>
        <taxon>Bacteria</taxon>
        <taxon>Pseudomonadati</taxon>
        <taxon>Bacteroidota</taxon>
        <taxon>Bacteroidia</taxon>
        <taxon>Marinilabiliales</taxon>
        <taxon>Prolixibacteraceae</taxon>
        <taxon>Mariniphaga</taxon>
    </lineage>
</organism>